<organism evidence="2 3">
    <name type="scientific">Mycena albidolilacea</name>
    <dbReference type="NCBI Taxonomy" id="1033008"/>
    <lineage>
        <taxon>Eukaryota</taxon>
        <taxon>Fungi</taxon>
        <taxon>Dikarya</taxon>
        <taxon>Basidiomycota</taxon>
        <taxon>Agaricomycotina</taxon>
        <taxon>Agaricomycetes</taxon>
        <taxon>Agaricomycetidae</taxon>
        <taxon>Agaricales</taxon>
        <taxon>Marasmiineae</taxon>
        <taxon>Mycenaceae</taxon>
        <taxon>Mycena</taxon>
    </lineage>
</organism>
<dbReference type="EMBL" id="JARIHO010000037">
    <property type="protein sequence ID" value="KAJ7330548.1"/>
    <property type="molecule type" value="Genomic_DNA"/>
</dbReference>
<comment type="caution">
    <text evidence="2">The sequence shown here is derived from an EMBL/GenBank/DDBJ whole genome shotgun (WGS) entry which is preliminary data.</text>
</comment>
<keyword evidence="1" id="KW-0175">Coiled coil</keyword>
<feature type="coiled-coil region" evidence="1">
    <location>
        <begin position="177"/>
        <end position="211"/>
    </location>
</feature>
<protein>
    <submittedName>
        <fullName evidence="2">Uncharacterized protein</fullName>
    </submittedName>
</protein>
<name>A0AAD6ZNB8_9AGAR</name>
<gene>
    <name evidence="2" type="ORF">DFH08DRAFT_940389</name>
</gene>
<evidence type="ECO:0000313" key="3">
    <source>
        <dbReference type="Proteomes" id="UP001218218"/>
    </source>
</evidence>
<dbReference type="Proteomes" id="UP001218218">
    <property type="component" value="Unassembled WGS sequence"/>
</dbReference>
<reference evidence="2" key="1">
    <citation type="submission" date="2023-03" db="EMBL/GenBank/DDBJ databases">
        <title>Massive genome expansion in bonnet fungi (Mycena s.s.) driven by repeated elements and novel gene families across ecological guilds.</title>
        <authorList>
            <consortium name="Lawrence Berkeley National Laboratory"/>
            <person name="Harder C.B."/>
            <person name="Miyauchi S."/>
            <person name="Viragh M."/>
            <person name="Kuo A."/>
            <person name="Thoen E."/>
            <person name="Andreopoulos B."/>
            <person name="Lu D."/>
            <person name="Skrede I."/>
            <person name="Drula E."/>
            <person name="Henrissat B."/>
            <person name="Morin E."/>
            <person name="Kohler A."/>
            <person name="Barry K."/>
            <person name="LaButti K."/>
            <person name="Morin E."/>
            <person name="Salamov A."/>
            <person name="Lipzen A."/>
            <person name="Mereny Z."/>
            <person name="Hegedus B."/>
            <person name="Baldrian P."/>
            <person name="Stursova M."/>
            <person name="Weitz H."/>
            <person name="Taylor A."/>
            <person name="Grigoriev I.V."/>
            <person name="Nagy L.G."/>
            <person name="Martin F."/>
            <person name="Kauserud H."/>
        </authorList>
    </citation>
    <scope>NUCLEOTIDE SEQUENCE</scope>
    <source>
        <strain evidence="2">CBHHK002</strain>
    </source>
</reference>
<accession>A0AAD6ZNB8</accession>
<dbReference type="AlphaFoldDB" id="A0AAD6ZNB8"/>
<proteinExistence type="predicted"/>
<evidence type="ECO:0000256" key="1">
    <source>
        <dbReference type="SAM" id="Coils"/>
    </source>
</evidence>
<sequence length="215" mass="24749">MVRDRGEAYIELPTRYRLARSSVPEHRGSTLVHRGVKDIEKQMYPDTLELQTLTFPECSRPSVINVAFFLAALSEFAAQYHVGEYQACWFAHAALDSFHAAFQGRLHLSANIHAMGKWKATSFKYINLCASIVAEYSRQLKEYEDAFKIIQSAGRRLESHQLGVLHEGHRIGVEEGCQEGIEERRKLEEEIEQRMTERRQLKEEIAKLRASLDAR</sequence>
<keyword evidence="3" id="KW-1185">Reference proteome</keyword>
<evidence type="ECO:0000313" key="2">
    <source>
        <dbReference type="EMBL" id="KAJ7330548.1"/>
    </source>
</evidence>